<proteinExistence type="inferred from homology"/>
<dbReference type="OrthoDB" id="284184at2759"/>
<keyword evidence="5" id="KW-1185">Reference proteome</keyword>
<dbReference type="InterPro" id="IPR029058">
    <property type="entry name" value="AB_hydrolase_fold"/>
</dbReference>
<dbReference type="PANTHER" id="PTHR43329">
    <property type="entry name" value="EPOXIDE HYDROLASE"/>
    <property type="match status" value="1"/>
</dbReference>
<gene>
    <name evidence="4" type="ORF">PIIN_05686</name>
</gene>
<organism evidence="4 5">
    <name type="scientific">Serendipita indica (strain DSM 11827)</name>
    <name type="common">Root endophyte fungus</name>
    <name type="synonym">Piriformospora indica</name>
    <dbReference type="NCBI Taxonomy" id="1109443"/>
    <lineage>
        <taxon>Eukaryota</taxon>
        <taxon>Fungi</taxon>
        <taxon>Dikarya</taxon>
        <taxon>Basidiomycota</taxon>
        <taxon>Agaricomycotina</taxon>
        <taxon>Agaricomycetes</taxon>
        <taxon>Sebacinales</taxon>
        <taxon>Serendipitaceae</taxon>
        <taxon>Serendipita</taxon>
    </lineage>
</organism>
<protein>
    <submittedName>
        <fullName evidence="4">Related to epoxide hydrolase</fullName>
    </submittedName>
</protein>
<evidence type="ECO:0000256" key="2">
    <source>
        <dbReference type="ARBA" id="ARBA00038334"/>
    </source>
</evidence>
<dbReference type="GO" id="GO:0016787">
    <property type="term" value="F:hydrolase activity"/>
    <property type="evidence" value="ECO:0007669"/>
    <property type="project" value="UniProtKB-KW"/>
</dbReference>
<evidence type="ECO:0000313" key="5">
    <source>
        <dbReference type="Proteomes" id="UP000007148"/>
    </source>
</evidence>
<dbReference type="PRINTS" id="PR00111">
    <property type="entry name" value="ABHYDROLASE"/>
</dbReference>
<name>G4TK99_SERID</name>
<comment type="similarity">
    <text evidence="2">Belongs to the AB hydrolase superfamily. Epoxide hydrolase family.</text>
</comment>
<evidence type="ECO:0000313" key="4">
    <source>
        <dbReference type="EMBL" id="CCA71751.1"/>
    </source>
</evidence>
<dbReference type="EMBL" id="CAFZ01000133">
    <property type="protein sequence ID" value="CCA71751.1"/>
    <property type="molecule type" value="Genomic_DNA"/>
</dbReference>
<dbReference type="AlphaFoldDB" id="G4TK99"/>
<keyword evidence="1 4" id="KW-0378">Hydrolase</keyword>
<dbReference type="Pfam" id="PF00561">
    <property type="entry name" value="Abhydrolase_1"/>
    <property type="match status" value="1"/>
</dbReference>
<dbReference type="InterPro" id="IPR000073">
    <property type="entry name" value="AB_hydrolase_1"/>
</dbReference>
<dbReference type="Gene3D" id="3.40.50.1820">
    <property type="entry name" value="alpha/beta hydrolase"/>
    <property type="match status" value="1"/>
</dbReference>
<dbReference type="Proteomes" id="UP000007148">
    <property type="component" value="Unassembled WGS sequence"/>
</dbReference>
<dbReference type="InParanoid" id="G4TK99"/>
<comment type="caution">
    <text evidence="4">The sequence shown here is derived from an EMBL/GenBank/DDBJ whole genome shotgun (WGS) entry which is preliminary data.</text>
</comment>
<accession>G4TK99</accession>
<dbReference type="SUPFAM" id="SSF53474">
    <property type="entry name" value="alpha/beta-Hydrolases"/>
    <property type="match status" value="1"/>
</dbReference>
<dbReference type="InterPro" id="IPR000639">
    <property type="entry name" value="Epox_hydrolase-like"/>
</dbReference>
<feature type="domain" description="AB hydrolase-1" evidence="3">
    <location>
        <begin position="28"/>
        <end position="142"/>
    </location>
</feature>
<reference evidence="4 5" key="1">
    <citation type="journal article" date="2011" name="PLoS Pathog.">
        <title>Endophytic Life Strategies Decoded by Genome and Transcriptome Analyses of the Mutualistic Root Symbiont Piriformospora indica.</title>
        <authorList>
            <person name="Zuccaro A."/>
            <person name="Lahrmann U."/>
            <person name="Guldener U."/>
            <person name="Langen G."/>
            <person name="Pfiffi S."/>
            <person name="Biedenkopf D."/>
            <person name="Wong P."/>
            <person name="Samans B."/>
            <person name="Grimm C."/>
            <person name="Basiewicz M."/>
            <person name="Murat C."/>
            <person name="Martin F."/>
            <person name="Kogel K.H."/>
        </authorList>
    </citation>
    <scope>NUCLEOTIDE SEQUENCE [LARGE SCALE GENOMIC DNA]</scope>
    <source>
        <strain evidence="4 5">DSM 11827</strain>
    </source>
</reference>
<sequence>MKQNKVIVATGRTYAYVDAKSTPSPRATLLCLHGFPDQWYGWEHQITAWSKAGYRVLVPHMLGYGQTDKPQDIEAYSTKNLCADLAAFLDSLGLFEPLVVIGHDWGAAVAWRFLLWYPERLKLLINMSVPYFPPWTTYIPIEEASRRVPSFAYQEYFASPESTAQVERALSIFLPALFQGPRGFSGHQQGSSGENISILRPGQMKALINDETRLRAQQPTLPPMVISPEELNRYRADFEQGGMHGPLSYYRNTRSRYDDELQLLKRGNRNRSSPSKPIPILFIYGSEDKTCPENFVKRMPQLITKSDPNVRLPLLYGDLKMIKLDGVGHWVLLEAKERVTNEVLSFLEQNLAGRTALPLAKL</sequence>
<evidence type="ECO:0000259" key="3">
    <source>
        <dbReference type="Pfam" id="PF00561"/>
    </source>
</evidence>
<evidence type="ECO:0000256" key="1">
    <source>
        <dbReference type="ARBA" id="ARBA00022801"/>
    </source>
</evidence>
<dbReference type="OMA" id="KFHYVEA"/>
<dbReference type="STRING" id="1109443.G4TK99"/>
<dbReference type="HOGENOM" id="CLU_020336_7_0_1"/>
<dbReference type="eggNOG" id="KOG4178">
    <property type="taxonomic scope" value="Eukaryota"/>
</dbReference>
<dbReference type="PRINTS" id="PR00412">
    <property type="entry name" value="EPOXHYDRLASE"/>
</dbReference>